<dbReference type="GO" id="GO:0032790">
    <property type="term" value="P:ribosome disassembly"/>
    <property type="evidence" value="ECO:0007669"/>
    <property type="project" value="TreeGrafter"/>
</dbReference>
<name>A0A2R6PX52_ACTCC</name>
<dbReference type="InParanoid" id="A0A2R6PX52"/>
<keyword evidence="5" id="KW-0479">Metal-binding</keyword>
<evidence type="ECO:0000256" key="4">
    <source>
        <dbReference type="ARBA" id="ARBA00022490"/>
    </source>
</evidence>
<evidence type="ECO:0000313" key="8">
    <source>
        <dbReference type="Proteomes" id="UP000241394"/>
    </source>
</evidence>
<dbReference type="InterPro" id="IPR004405">
    <property type="entry name" value="TF_pelota"/>
</dbReference>
<organism evidence="7 8">
    <name type="scientific">Actinidia chinensis var. chinensis</name>
    <name type="common">Chinese soft-hair kiwi</name>
    <dbReference type="NCBI Taxonomy" id="1590841"/>
    <lineage>
        <taxon>Eukaryota</taxon>
        <taxon>Viridiplantae</taxon>
        <taxon>Streptophyta</taxon>
        <taxon>Embryophyta</taxon>
        <taxon>Tracheophyta</taxon>
        <taxon>Spermatophyta</taxon>
        <taxon>Magnoliopsida</taxon>
        <taxon>eudicotyledons</taxon>
        <taxon>Gunneridae</taxon>
        <taxon>Pentapetalae</taxon>
        <taxon>asterids</taxon>
        <taxon>Ericales</taxon>
        <taxon>Actinidiaceae</taxon>
        <taxon>Actinidia</taxon>
    </lineage>
</organism>
<dbReference type="SUPFAM" id="SSF159065">
    <property type="entry name" value="Dom34/Pelota N-terminal domain-like"/>
    <property type="match status" value="1"/>
</dbReference>
<dbReference type="InterPro" id="IPR038069">
    <property type="entry name" value="Pelota/DOM34_N"/>
</dbReference>
<reference evidence="7 8" key="1">
    <citation type="submission" date="2017-07" db="EMBL/GenBank/DDBJ databases">
        <title>An improved, manually edited Actinidia chinensis var. chinensis (kiwifruit) genome highlights the challenges associated with draft genomes and gene prediction in plants.</title>
        <authorList>
            <person name="Pilkington S."/>
            <person name="Crowhurst R."/>
            <person name="Hilario E."/>
            <person name="Nardozza S."/>
            <person name="Fraser L."/>
            <person name="Peng Y."/>
            <person name="Gunaseelan K."/>
            <person name="Simpson R."/>
            <person name="Tahir J."/>
            <person name="Deroles S."/>
            <person name="Templeton K."/>
            <person name="Luo Z."/>
            <person name="Davy M."/>
            <person name="Cheng C."/>
            <person name="Mcneilage M."/>
            <person name="Scaglione D."/>
            <person name="Liu Y."/>
            <person name="Zhang Q."/>
            <person name="Datson P."/>
            <person name="De Silva N."/>
            <person name="Gardiner S."/>
            <person name="Bassett H."/>
            <person name="Chagne D."/>
            <person name="Mccallum J."/>
            <person name="Dzierzon H."/>
            <person name="Deng C."/>
            <person name="Wang Y.-Y."/>
            <person name="Barron N."/>
            <person name="Manako K."/>
            <person name="Bowen J."/>
            <person name="Foster T."/>
            <person name="Erridge Z."/>
            <person name="Tiffin H."/>
            <person name="Waite C."/>
            <person name="Davies K."/>
            <person name="Grierson E."/>
            <person name="Laing W."/>
            <person name="Kirk R."/>
            <person name="Chen X."/>
            <person name="Wood M."/>
            <person name="Montefiori M."/>
            <person name="Brummell D."/>
            <person name="Schwinn K."/>
            <person name="Catanach A."/>
            <person name="Fullerton C."/>
            <person name="Li D."/>
            <person name="Meiyalaghan S."/>
            <person name="Nieuwenhuizen N."/>
            <person name="Read N."/>
            <person name="Prakash R."/>
            <person name="Hunter D."/>
            <person name="Zhang H."/>
            <person name="Mckenzie M."/>
            <person name="Knabel M."/>
            <person name="Harris A."/>
            <person name="Allan A."/>
            <person name="Chen A."/>
            <person name="Janssen B."/>
            <person name="Plunkett B."/>
            <person name="Dwamena C."/>
            <person name="Voogd C."/>
            <person name="Leif D."/>
            <person name="Lafferty D."/>
            <person name="Souleyre E."/>
            <person name="Varkonyi-Gasic E."/>
            <person name="Gambi F."/>
            <person name="Hanley J."/>
            <person name="Yao J.-L."/>
            <person name="Cheung J."/>
            <person name="David K."/>
            <person name="Warren B."/>
            <person name="Marsh K."/>
            <person name="Snowden K."/>
            <person name="Lin-Wang K."/>
            <person name="Brian L."/>
            <person name="Martinez-Sanchez M."/>
            <person name="Wang M."/>
            <person name="Ileperuma N."/>
            <person name="Macnee N."/>
            <person name="Campin R."/>
            <person name="Mcatee P."/>
            <person name="Drummond R."/>
            <person name="Espley R."/>
            <person name="Ireland H."/>
            <person name="Wu R."/>
            <person name="Atkinson R."/>
            <person name="Karunairetnam S."/>
            <person name="Bulley S."/>
            <person name="Chunkath S."/>
            <person name="Hanley Z."/>
            <person name="Storey R."/>
            <person name="Thrimawithana A."/>
            <person name="Thomson S."/>
            <person name="David C."/>
            <person name="Testolin R."/>
        </authorList>
    </citation>
    <scope>NUCLEOTIDE SEQUENCE [LARGE SCALE GENOMIC DNA]</scope>
    <source>
        <strain evidence="8">cv. Red5</strain>
        <tissue evidence="7">Young leaf</tissue>
    </source>
</reference>
<dbReference type="STRING" id="1590841.A0A2R6PX52"/>
<dbReference type="Proteomes" id="UP000241394">
    <property type="component" value="Chromosome LG22"/>
</dbReference>
<dbReference type="InterPro" id="IPR058547">
    <property type="entry name" value="Pelota_N"/>
</dbReference>
<dbReference type="PANTHER" id="PTHR10853:SF3">
    <property type="entry name" value="EUKARYOTIC RELEASE FACTOR 1 (ERF1) FAMILY PROTEIN"/>
    <property type="match status" value="1"/>
</dbReference>
<dbReference type="AlphaFoldDB" id="A0A2R6PX52"/>
<dbReference type="SMART" id="SM01194">
    <property type="entry name" value="eRF1_1"/>
    <property type="match status" value="1"/>
</dbReference>
<evidence type="ECO:0000256" key="3">
    <source>
        <dbReference type="ARBA" id="ARBA00009504"/>
    </source>
</evidence>
<dbReference type="PANTHER" id="PTHR10853">
    <property type="entry name" value="PELOTA"/>
    <property type="match status" value="1"/>
</dbReference>
<dbReference type="Gramene" id="PSR98318">
    <property type="protein sequence ID" value="PSR98318"/>
    <property type="gene ID" value="CEY00_Acc24923"/>
</dbReference>
<dbReference type="InterPro" id="IPR005142">
    <property type="entry name" value="eRF1_3"/>
</dbReference>
<dbReference type="GO" id="GO:0070481">
    <property type="term" value="P:nuclear-transcribed mRNA catabolic process, non-stop decay"/>
    <property type="evidence" value="ECO:0007669"/>
    <property type="project" value="InterPro"/>
</dbReference>
<evidence type="ECO:0000256" key="2">
    <source>
        <dbReference type="ARBA" id="ARBA00004496"/>
    </source>
</evidence>
<keyword evidence="8" id="KW-1185">Reference proteome</keyword>
<dbReference type="Gene3D" id="3.30.1330.30">
    <property type="match status" value="1"/>
</dbReference>
<evidence type="ECO:0000256" key="5">
    <source>
        <dbReference type="ARBA" id="ARBA00022723"/>
    </source>
</evidence>
<dbReference type="OMA" id="VSFRKHI"/>
<evidence type="ECO:0000259" key="6">
    <source>
        <dbReference type="SMART" id="SM01194"/>
    </source>
</evidence>
<sequence length="240" mass="26894">MKLLERQFSPNKTGCVKIILEEPDDVWLAYNLIAVGDVIGTQTTRKIHRTTSTGKRTNSSRVQVKLQIKVTAVDYDGNSILRVSGKNRLEIEHVTAGSFHTLELETGKEFTVEKKLWNAQAVEILEEGGNYFGSDQNKSTVEIRVKEFMEMVSINSDRVSYGLKGVEVAHELAAIETLFITDELFRSTDLKMRKKFEELVRAVKKGGGKVMMVSSMELAKLTGIAAILRFPVPDIDDLDL</sequence>
<comment type="caution">
    <text evidence="7">The sequence shown here is derived from an EMBL/GenBank/DDBJ whole genome shotgun (WGS) entry which is preliminary data.</text>
</comment>
<evidence type="ECO:0000313" key="7">
    <source>
        <dbReference type="EMBL" id="PSR98318.1"/>
    </source>
</evidence>
<protein>
    <submittedName>
        <fullName evidence="7">Protein PELOTA like</fullName>
    </submittedName>
</protein>
<dbReference type="OrthoDB" id="10249111at2759"/>
<feature type="domain" description="eRF1/Pelota-like N-terminal" evidence="6">
    <location>
        <begin position="1"/>
        <end position="130"/>
    </location>
</feature>
<dbReference type="EMBL" id="NKQK01000022">
    <property type="protein sequence ID" value="PSR98318.1"/>
    <property type="molecule type" value="Genomic_DNA"/>
</dbReference>
<dbReference type="Pfam" id="PF03465">
    <property type="entry name" value="eRF1_3"/>
    <property type="match status" value="1"/>
</dbReference>
<dbReference type="Gene3D" id="2.30.30.870">
    <property type="entry name" value="Pelota, domain A"/>
    <property type="match status" value="1"/>
</dbReference>
<dbReference type="GO" id="GO:0070966">
    <property type="term" value="P:nuclear-transcribed mRNA catabolic process, no-go decay"/>
    <property type="evidence" value="ECO:0007669"/>
    <property type="project" value="InterPro"/>
</dbReference>
<dbReference type="FunFam" id="2.30.30.870:FF:000002">
    <property type="entry name" value="Protein pelota homolog"/>
    <property type="match status" value="1"/>
</dbReference>
<dbReference type="Pfam" id="PF26356">
    <property type="entry name" value="Pelota_N"/>
    <property type="match status" value="1"/>
</dbReference>
<keyword evidence="4" id="KW-0963">Cytoplasm</keyword>
<accession>A0A2R6PX52</accession>
<dbReference type="GO" id="GO:0046872">
    <property type="term" value="F:metal ion binding"/>
    <property type="evidence" value="ECO:0007669"/>
    <property type="project" value="UniProtKB-KW"/>
</dbReference>
<dbReference type="InterPro" id="IPR029064">
    <property type="entry name" value="Ribosomal_eL30-like_sf"/>
</dbReference>
<dbReference type="GO" id="GO:0071025">
    <property type="term" value="P:RNA surveillance"/>
    <property type="evidence" value="ECO:0007669"/>
    <property type="project" value="InterPro"/>
</dbReference>
<gene>
    <name evidence="7" type="ORF">CEY00_Acc24923</name>
</gene>
<evidence type="ECO:0000256" key="1">
    <source>
        <dbReference type="ARBA" id="ARBA00001968"/>
    </source>
</evidence>
<reference evidence="8" key="2">
    <citation type="journal article" date="2018" name="BMC Genomics">
        <title>A manually annotated Actinidia chinensis var. chinensis (kiwifruit) genome highlights the challenges associated with draft genomes and gene prediction in plants.</title>
        <authorList>
            <person name="Pilkington S.M."/>
            <person name="Crowhurst R."/>
            <person name="Hilario E."/>
            <person name="Nardozza S."/>
            <person name="Fraser L."/>
            <person name="Peng Y."/>
            <person name="Gunaseelan K."/>
            <person name="Simpson R."/>
            <person name="Tahir J."/>
            <person name="Deroles S.C."/>
            <person name="Templeton K."/>
            <person name="Luo Z."/>
            <person name="Davy M."/>
            <person name="Cheng C."/>
            <person name="McNeilage M."/>
            <person name="Scaglione D."/>
            <person name="Liu Y."/>
            <person name="Zhang Q."/>
            <person name="Datson P."/>
            <person name="De Silva N."/>
            <person name="Gardiner S.E."/>
            <person name="Bassett H."/>
            <person name="Chagne D."/>
            <person name="McCallum J."/>
            <person name="Dzierzon H."/>
            <person name="Deng C."/>
            <person name="Wang Y.Y."/>
            <person name="Barron L."/>
            <person name="Manako K."/>
            <person name="Bowen J."/>
            <person name="Foster T.M."/>
            <person name="Erridge Z.A."/>
            <person name="Tiffin H."/>
            <person name="Waite C.N."/>
            <person name="Davies K.M."/>
            <person name="Grierson E.P."/>
            <person name="Laing W.A."/>
            <person name="Kirk R."/>
            <person name="Chen X."/>
            <person name="Wood M."/>
            <person name="Montefiori M."/>
            <person name="Brummell D.A."/>
            <person name="Schwinn K.E."/>
            <person name="Catanach A."/>
            <person name="Fullerton C."/>
            <person name="Li D."/>
            <person name="Meiyalaghan S."/>
            <person name="Nieuwenhuizen N."/>
            <person name="Read N."/>
            <person name="Prakash R."/>
            <person name="Hunter D."/>
            <person name="Zhang H."/>
            <person name="McKenzie M."/>
            <person name="Knabel M."/>
            <person name="Harris A."/>
            <person name="Allan A.C."/>
            <person name="Gleave A."/>
            <person name="Chen A."/>
            <person name="Janssen B.J."/>
            <person name="Plunkett B."/>
            <person name="Ampomah-Dwamena C."/>
            <person name="Voogd C."/>
            <person name="Leif D."/>
            <person name="Lafferty D."/>
            <person name="Souleyre E.J.F."/>
            <person name="Varkonyi-Gasic E."/>
            <person name="Gambi F."/>
            <person name="Hanley J."/>
            <person name="Yao J.L."/>
            <person name="Cheung J."/>
            <person name="David K.M."/>
            <person name="Warren B."/>
            <person name="Marsh K."/>
            <person name="Snowden K.C."/>
            <person name="Lin-Wang K."/>
            <person name="Brian L."/>
            <person name="Martinez-Sanchez M."/>
            <person name="Wang M."/>
            <person name="Ileperuma N."/>
            <person name="Macnee N."/>
            <person name="Campin R."/>
            <person name="McAtee P."/>
            <person name="Drummond R.S.M."/>
            <person name="Espley R.V."/>
            <person name="Ireland H.S."/>
            <person name="Wu R."/>
            <person name="Atkinson R.G."/>
            <person name="Karunairetnam S."/>
            <person name="Bulley S."/>
            <person name="Chunkath S."/>
            <person name="Hanley Z."/>
            <person name="Storey R."/>
            <person name="Thrimawithana A.H."/>
            <person name="Thomson S."/>
            <person name="David C."/>
            <person name="Testolin R."/>
            <person name="Huang H."/>
            <person name="Hellens R.P."/>
            <person name="Schaffer R.J."/>
        </authorList>
    </citation>
    <scope>NUCLEOTIDE SEQUENCE [LARGE SCALE GENOMIC DNA]</scope>
    <source>
        <strain evidence="8">cv. Red5</strain>
    </source>
</reference>
<dbReference type="GO" id="GO:0070651">
    <property type="term" value="P:nonfunctional rRNA decay"/>
    <property type="evidence" value="ECO:0007669"/>
    <property type="project" value="TreeGrafter"/>
</dbReference>
<dbReference type="InterPro" id="IPR005140">
    <property type="entry name" value="eRF1_Pelota-like_N"/>
</dbReference>
<dbReference type="SUPFAM" id="SSF55315">
    <property type="entry name" value="L30e-like"/>
    <property type="match status" value="1"/>
</dbReference>
<comment type="subcellular location">
    <subcellularLocation>
        <location evidence="2">Cytoplasm</location>
    </subcellularLocation>
</comment>
<comment type="similarity">
    <text evidence="3">Belongs to the eukaryotic release factor 1 family. Pelota subfamily.</text>
</comment>
<comment type="cofactor">
    <cofactor evidence="1">
        <name>a divalent metal cation</name>
        <dbReference type="ChEBI" id="CHEBI:60240"/>
    </cofactor>
</comment>
<proteinExistence type="inferred from homology"/>
<dbReference type="GO" id="GO:0005737">
    <property type="term" value="C:cytoplasm"/>
    <property type="evidence" value="ECO:0007669"/>
    <property type="project" value="UniProtKB-SubCell"/>
</dbReference>